<feature type="compositionally biased region" description="Basic and acidic residues" evidence="1">
    <location>
        <begin position="13"/>
        <end position="36"/>
    </location>
</feature>
<accession>A0ABQ9IBV1</accession>
<name>A0ABQ9IBV1_9NEOP</name>
<evidence type="ECO:0000256" key="1">
    <source>
        <dbReference type="SAM" id="MobiDB-lite"/>
    </source>
</evidence>
<feature type="region of interest" description="Disordered" evidence="1">
    <location>
        <begin position="1"/>
        <end position="39"/>
    </location>
</feature>
<dbReference type="EMBL" id="JARBHB010000002">
    <property type="protein sequence ID" value="KAJ8894121.1"/>
    <property type="molecule type" value="Genomic_DNA"/>
</dbReference>
<evidence type="ECO:0000313" key="2">
    <source>
        <dbReference type="EMBL" id="KAJ8894121.1"/>
    </source>
</evidence>
<reference evidence="2 3" key="1">
    <citation type="submission" date="2023-02" db="EMBL/GenBank/DDBJ databases">
        <title>LHISI_Scaffold_Assembly.</title>
        <authorList>
            <person name="Stuart O.P."/>
            <person name="Cleave R."/>
            <person name="Magrath M.J.L."/>
            <person name="Mikheyev A.S."/>
        </authorList>
    </citation>
    <scope>NUCLEOTIDE SEQUENCE [LARGE SCALE GENOMIC DNA]</scope>
    <source>
        <strain evidence="2">Daus_M_001</strain>
        <tissue evidence="2">Leg muscle</tissue>
    </source>
</reference>
<gene>
    <name evidence="2" type="ORF">PR048_006731</name>
</gene>
<comment type="caution">
    <text evidence="2">The sequence shown here is derived from an EMBL/GenBank/DDBJ whole genome shotgun (WGS) entry which is preliminary data.</text>
</comment>
<sequence>MSEGSGRSPSKPAEQRHRPARFPHVEIRERPGRESKTASILATETSRPRGTWYGGHFPARKGDVVWQTLWVRHCQREVALDVTMIEATSCCGERDDIQDCNERLSFHLEQPILRQPALVARQVSRARRYPGSASDAAITLLFGAVNRRGPVAADGGLLAPVVKASRRPDARRLPPTLASPRRRSPGPTAACSALKTSLLRAAQSTHQALGLVSGNVKGRLEGRGVVPRMRGSARLAGCRTGQRRREPVPPRPPLGDEQVVHADREMMAPATSLVTWLLMVAAVAGATVAERLACLPPTKAIRVQSTAGSLRIFACGNRAGRCRWSEGFLGDFPFPPPFHSGAVPYYHHLPSSSLKISMLRAI</sequence>
<dbReference type="Proteomes" id="UP001159363">
    <property type="component" value="Chromosome 2"/>
</dbReference>
<organism evidence="2 3">
    <name type="scientific">Dryococelus australis</name>
    <dbReference type="NCBI Taxonomy" id="614101"/>
    <lineage>
        <taxon>Eukaryota</taxon>
        <taxon>Metazoa</taxon>
        <taxon>Ecdysozoa</taxon>
        <taxon>Arthropoda</taxon>
        <taxon>Hexapoda</taxon>
        <taxon>Insecta</taxon>
        <taxon>Pterygota</taxon>
        <taxon>Neoptera</taxon>
        <taxon>Polyneoptera</taxon>
        <taxon>Phasmatodea</taxon>
        <taxon>Verophasmatodea</taxon>
        <taxon>Anareolatae</taxon>
        <taxon>Phasmatidae</taxon>
        <taxon>Eurycanthinae</taxon>
        <taxon>Dryococelus</taxon>
    </lineage>
</organism>
<feature type="region of interest" description="Disordered" evidence="1">
    <location>
        <begin position="167"/>
        <end position="189"/>
    </location>
</feature>
<keyword evidence="3" id="KW-1185">Reference proteome</keyword>
<proteinExistence type="predicted"/>
<protein>
    <submittedName>
        <fullName evidence="2">Uncharacterized protein</fullName>
    </submittedName>
</protein>
<evidence type="ECO:0000313" key="3">
    <source>
        <dbReference type="Proteomes" id="UP001159363"/>
    </source>
</evidence>